<dbReference type="EMBL" id="ACQT01000023">
    <property type="protein sequence ID" value="EER61211.1"/>
    <property type="molecule type" value="Genomic_DNA"/>
</dbReference>
<reference evidence="2 3" key="1">
    <citation type="submission" date="2009-05" db="EMBL/GenBank/DDBJ databases">
        <title>The draft genome of Acidovorax delafieldii 2AN.</title>
        <authorList>
            <consortium name="US DOE Joint Genome Institute (JGI-PGF)"/>
            <person name="Lucas S."/>
            <person name="Copeland A."/>
            <person name="Lapidus A."/>
            <person name="Glavina del Rio T."/>
            <person name="Tice H."/>
            <person name="Bruce D."/>
            <person name="Goodwin L."/>
            <person name="Pitluck S."/>
            <person name="Larimer F."/>
            <person name="Land M.L."/>
            <person name="Hauser L."/>
            <person name="Shelobolina E.S."/>
            <person name="Picardal F."/>
            <person name="Roden E."/>
            <person name="Emerson D."/>
        </authorList>
    </citation>
    <scope>NUCLEOTIDE SEQUENCE [LARGE SCALE GENOMIC DNA]</scope>
    <source>
        <strain evidence="2 3">2AN</strain>
    </source>
</reference>
<dbReference type="AlphaFoldDB" id="C5T2U0"/>
<evidence type="ECO:0000256" key="1">
    <source>
        <dbReference type="SAM" id="MobiDB-lite"/>
    </source>
</evidence>
<keyword evidence="3" id="KW-1185">Reference proteome</keyword>
<dbReference type="Proteomes" id="UP000003856">
    <property type="component" value="Unassembled WGS sequence"/>
</dbReference>
<proteinExistence type="predicted"/>
<evidence type="ECO:0000313" key="2">
    <source>
        <dbReference type="EMBL" id="EER61211.1"/>
    </source>
</evidence>
<evidence type="ECO:0000313" key="3">
    <source>
        <dbReference type="Proteomes" id="UP000003856"/>
    </source>
</evidence>
<feature type="compositionally biased region" description="Low complexity" evidence="1">
    <location>
        <begin position="20"/>
        <end position="31"/>
    </location>
</feature>
<comment type="caution">
    <text evidence="2">The sequence shown here is derived from an EMBL/GenBank/DDBJ whole genome shotgun (WGS) entry which is preliminary data.</text>
</comment>
<name>C5T2U0_ACIDE</name>
<gene>
    <name evidence="2" type="ORF">AcdelDRAFT_1220</name>
</gene>
<dbReference type="PATRIC" id="fig|573060.9.peg.3961"/>
<protein>
    <submittedName>
        <fullName evidence="2">Uncharacterized protein</fullName>
    </submittedName>
</protein>
<organism evidence="2 3">
    <name type="scientific">Acidovorax delafieldii 2AN</name>
    <dbReference type="NCBI Taxonomy" id="573060"/>
    <lineage>
        <taxon>Bacteria</taxon>
        <taxon>Pseudomonadati</taxon>
        <taxon>Pseudomonadota</taxon>
        <taxon>Betaproteobacteria</taxon>
        <taxon>Burkholderiales</taxon>
        <taxon>Comamonadaceae</taxon>
        <taxon>Acidovorax</taxon>
    </lineage>
</organism>
<sequence length="121" mass="12655">MSNAPAAPKAEAKSARTKPAKAPGTPAAALPKDARAKKPKLVRDSFTIPKDEYAVIETLKQRAVSLSQPAKKSELLRAGLKLLASLSDGALRNALQAVPSIKTGRPKAETPAAKPAKAPRK</sequence>
<feature type="region of interest" description="Disordered" evidence="1">
    <location>
        <begin position="1"/>
        <end position="42"/>
    </location>
</feature>
<feature type="region of interest" description="Disordered" evidence="1">
    <location>
        <begin position="100"/>
        <end position="121"/>
    </location>
</feature>
<accession>C5T2U0</accession>
<feature type="compositionally biased region" description="Low complexity" evidence="1">
    <location>
        <begin position="109"/>
        <end position="121"/>
    </location>
</feature>